<dbReference type="SMART" id="SM00014">
    <property type="entry name" value="acidPPc"/>
    <property type="match status" value="1"/>
</dbReference>
<feature type="transmembrane region" description="Helical" evidence="1">
    <location>
        <begin position="12"/>
        <end position="30"/>
    </location>
</feature>
<dbReference type="PANTHER" id="PTHR14969:SF13">
    <property type="entry name" value="AT30094P"/>
    <property type="match status" value="1"/>
</dbReference>
<dbReference type="Pfam" id="PF01569">
    <property type="entry name" value="PAP2"/>
    <property type="match status" value="1"/>
</dbReference>
<feature type="transmembrane region" description="Helical" evidence="1">
    <location>
        <begin position="126"/>
        <end position="147"/>
    </location>
</feature>
<dbReference type="Proteomes" id="UP000325295">
    <property type="component" value="Chromosome"/>
</dbReference>
<gene>
    <name evidence="3" type="ORF">F0161_04580</name>
</gene>
<dbReference type="PANTHER" id="PTHR14969">
    <property type="entry name" value="SPHINGOSINE-1-PHOSPHATE PHOSPHOHYDROLASE"/>
    <property type="match status" value="1"/>
</dbReference>
<dbReference type="CDD" id="cd03392">
    <property type="entry name" value="PAP2_like_2"/>
    <property type="match status" value="1"/>
</dbReference>
<reference evidence="3 4" key="1">
    <citation type="submission" date="2019-09" db="EMBL/GenBank/DDBJ databases">
        <title>Complete Genome Sequence of Lactobacillus nenjiangensis SH-Y15, isolated from sauerkraut.</title>
        <authorList>
            <person name="Yang H."/>
        </authorList>
    </citation>
    <scope>NUCLEOTIDE SEQUENCE [LARGE SCALE GENOMIC DNA]</scope>
    <source>
        <strain evidence="3 4">SH-Y15</strain>
    </source>
</reference>
<evidence type="ECO:0000313" key="4">
    <source>
        <dbReference type="Proteomes" id="UP000325295"/>
    </source>
</evidence>
<evidence type="ECO:0000259" key="2">
    <source>
        <dbReference type="SMART" id="SM00014"/>
    </source>
</evidence>
<dbReference type="InterPro" id="IPR000326">
    <property type="entry name" value="PAP2/HPO"/>
</dbReference>
<feature type="transmembrane region" description="Helical" evidence="1">
    <location>
        <begin position="88"/>
        <end position="106"/>
    </location>
</feature>
<dbReference type="AlphaFoldDB" id="A0A5P1WZZ8"/>
<proteinExistence type="predicted"/>
<dbReference type="InterPro" id="IPR036938">
    <property type="entry name" value="PAP2/HPO_sf"/>
</dbReference>
<dbReference type="SUPFAM" id="SSF48317">
    <property type="entry name" value="Acid phosphatase/Vanadium-dependent haloperoxidase"/>
    <property type="match status" value="1"/>
</dbReference>
<organism evidence="3 4">
    <name type="scientific">Paucilactobacillus nenjiangensis</name>
    <dbReference type="NCBI Taxonomy" id="1296540"/>
    <lineage>
        <taxon>Bacteria</taxon>
        <taxon>Bacillati</taxon>
        <taxon>Bacillota</taxon>
        <taxon>Bacilli</taxon>
        <taxon>Lactobacillales</taxon>
        <taxon>Lactobacillaceae</taxon>
        <taxon>Paucilactobacillus</taxon>
    </lineage>
</organism>
<keyword evidence="1" id="KW-0812">Transmembrane</keyword>
<dbReference type="OrthoDB" id="9789113at2"/>
<dbReference type="RefSeq" id="WP_150203855.1">
    <property type="nucleotide sequence ID" value="NZ_CP043939.1"/>
</dbReference>
<evidence type="ECO:0000256" key="1">
    <source>
        <dbReference type="SAM" id="Phobius"/>
    </source>
</evidence>
<sequence>MITQRISKTQAAFFVAALLIFIALLTGIKMNANWVHTFDQTIINLIRQFSPSKTAFFKAYTVFFNTLPIMIVVVVGVAVLFMYKFYRIGFFFLLIPLVGSIINVGIKDMIDRARPQTNQLLHYGGYSFPSGHSAIATLVFGSIILLVQRLPIPRYVKWLLIAILLFAILLVGISRIYIGVHYPSDVLAGFCLGFIVITIGQFVFKIKKT</sequence>
<dbReference type="EMBL" id="CP043939">
    <property type="protein sequence ID" value="QER67202.1"/>
    <property type="molecule type" value="Genomic_DNA"/>
</dbReference>
<dbReference type="KEGG" id="lnn:F0161_04580"/>
<feature type="transmembrane region" description="Helical" evidence="1">
    <location>
        <begin position="159"/>
        <end position="180"/>
    </location>
</feature>
<name>A0A5P1WZZ8_9LACO</name>
<evidence type="ECO:0000313" key="3">
    <source>
        <dbReference type="EMBL" id="QER67202.1"/>
    </source>
</evidence>
<feature type="transmembrane region" description="Helical" evidence="1">
    <location>
        <begin position="186"/>
        <end position="204"/>
    </location>
</feature>
<dbReference type="Gene3D" id="1.20.144.10">
    <property type="entry name" value="Phosphatidic acid phosphatase type 2/haloperoxidase"/>
    <property type="match status" value="2"/>
</dbReference>
<keyword evidence="1" id="KW-1133">Transmembrane helix</keyword>
<keyword evidence="4" id="KW-1185">Reference proteome</keyword>
<feature type="transmembrane region" description="Helical" evidence="1">
    <location>
        <begin position="59"/>
        <end position="81"/>
    </location>
</feature>
<accession>A0A5P1WZZ8</accession>
<protein>
    <submittedName>
        <fullName evidence="3">Phosphatase PAP2 family protein</fullName>
    </submittedName>
</protein>
<keyword evidence="1" id="KW-0472">Membrane</keyword>
<feature type="domain" description="Phosphatidic acid phosphatase type 2/haloperoxidase" evidence="2">
    <location>
        <begin position="88"/>
        <end position="201"/>
    </location>
</feature>